<dbReference type="Proteomes" id="UP001498398">
    <property type="component" value="Unassembled WGS sequence"/>
</dbReference>
<evidence type="ECO:0000256" key="2">
    <source>
        <dbReference type="ARBA" id="ARBA00022737"/>
    </source>
</evidence>
<dbReference type="InterPro" id="IPR015943">
    <property type="entry name" value="WD40/YVTN_repeat-like_dom_sf"/>
</dbReference>
<dbReference type="PANTHER" id="PTHR22847">
    <property type="entry name" value="WD40 REPEAT PROTEIN"/>
    <property type="match status" value="1"/>
</dbReference>
<dbReference type="EMBL" id="JBANRG010000009">
    <property type="protein sequence ID" value="KAK7463759.1"/>
    <property type="molecule type" value="Genomic_DNA"/>
</dbReference>
<dbReference type="Gene3D" id="2.130.10.10">
    <property type="entry name" value="YVTN repeat-like/Quinoprotein amine dehydrogenase"/>
    <property type="match status" value="1"/>
</dbReference>
<sequence>MSSVDHAMQDDSHPPIKQQLDETTSTPSTTRGPNFRQKYILSGHSKSISSLKFSPDGSLLASSGADKLIKLWDAHNGEILRTLEGHTEGISDIAWSSDGEFLASASDDKTIKVWSVELGTEAKALIGHTNFVFCLNYNPHSNILVSGGFDETVRVWDVATVTTEL</sequence>
<comment type="caution">
    <text evidence="5">The sequence shown here is derived from an EMBL/GenBank/DDBJ whole genome shotgun (WGS) entry which is preliminary data.</text>
</comment>
<organism evidence="5 6">
    <name type="scientific">Marasmiellus scandens</name>
    <dbReference type="NCBI Taxonomy" id="2682957"/>
    <lineage>
        <taxon>Eukaryota</taxon>
        <taxon>Fungi</taxon>
        <taxon>Dikarya</taxon>
        <taxon>Basidiomycota</taxon>
        <taxon>Agaricomycotina</taxon>
        <taxon>Agaricomycetes</taxon>
        <taxon>Agaricomycetidae</taxon>
        <taxon>Agaricales</taxon>
        <taxon>Marasmiineae</taxon>
        <taxon>Omphalotaceae</taxon>
        <taxon>Marasmiellus</taxon>
    </lineage>
</organism>
<feature type="compositionally biased region" description="Polar residues" evidence="4">
    <location>
        <begin position="21"/>
        <end position="32"/>
    </location>
</feature>
<evidence type="ECO:0000256" key="1">
    <source>
        <dbReference type="ARBA" id="ARBA00022574"/>
    </source>
</evidence>
<dbReference type="InterPro" id="IPR019775">
    <property type="entry name" value="WD40_repeat_CS"/>
</dbReference>
<reference evidence="5 6" key="1">
    <citation type="submission" date="2024-01" db="EMBL/GenBank/DDBJ databases">
        <title>A draft genome for the cacao thread blight pathogen Marasmiellus scandens.</title>
        <authorList>
            <person name="Baruah I.K."/>
            <person name="Leung J."/>
            <person name="Bukari Y."/>
            <person name="Amoako-Attah I."/>
            <person name="Meinhardt L.W."/>
            <person name="Bailey B.A."/>
            <person name="Cohen S.P."/>
        </authorList>
    </citation>
    <scope>NUCLEOTIDE SEQUENCE [LARGE SCALE GENOMIC DNA]</scope>
    <source>
        <strain evidence="5 6">GH-19</strain>
    </source>
</reference>
<dbReference type="InterPro" id="IPR020472">
    <property type="entry name" value="WD40_PAC1"/>
</dbReference>
<evidence type="ECO:0000256" key="4">
    <source>
        <dbReference type="SAM" id="MobiDB-lite"/>
    </source>
</evidence>
<feature type="region of interest" description="Disordered" evidence="4">
    <location>
        <begin position="1"/>
        <end position="35"/>
    </location>
</feature>
<name>A0ABR1JN39_9AGAR</name>
<dbReference type="SUPFAM" id="SSF50978">
    <property type="entry name" value="WD40 repeat-like"/>
    <property type="match status" value="1"/>
</dbReference>
<accession>A0ABR1JN39</accession>
<feature type="repeat" description="WD" evidence="3">
    <location>
        <begin position="125"/>
        <end position="165"/>
    </location>
</feature>
<evidence type="ECO:0000256" key="3">
    <source>
        <dbReference type="PROSITE-ProRule" id="PRU00221"/>
    </source>
</evidence>
<dbReference type="PROSITE" id="PS00678">
    <property type="entry name" value="WD_REPEATS_1"/>
    <property type="match status" value="2"/>
</dbReference>
<dbReference type="PROSITE" id="PS50294">
    <property type="entry name" value="WD_REPEATS_REGION"/>
    <property type="match status" value="3"/>
</dbReference>
<dbReference type="PROSITE" id="PS50082">
    <property type="entry name" value="WD_REPEATS_2"/>
    <property type="match status" value="3"/>
</dbReference>
<dbReference type="CDD" id="cd00200">
    <property type="entry name" value="WD40"/>
    <property type="match status" value="1"/>
</dbReference>
<keyword evidence="1 3" id="KW-0853">WD repeat</keyword>
<evidence type="ECO:0000313" key="5">
    <source>
        <dbReference type="EMBL" id="KAK7463759.1"/>
    </source>
</evidence>
<dbReference type="SMART" id="SM00320">
    <property type="entry name" value="WD40"/>
    <property type="match status" value="3"/>
</dbReference>
<dbReference type="InterPro" id="IPR001680">
    <property type="entry name" value="WD40_rpt"/>
</dbReference>
<keyword evidence="2" id="KW-0677">Repeat</keyword>
<dbReference type="PRINTS" id="PR00320">
    <property type="entry name" value="GPROTEINBRPT"/>
</dbReference>
<dbReference type="InterPro" id="IPR036322">
    <property type="entry name" value="WD40_repeat_dom_sf"/>
</dbReference>
<dbReference type="Pfam" id="PF00400">
    <property type="entry name" value="WD40"/>
    <property type="match status" value="3"/>
</dbReference>
<proteinExistence type="predicted"/>
<evidence type="ECO:0000313" key="6">
    <source>
        <dbReference type="Proteomes" id="UP001498398"/>
    </source>
</evidence>
<gene>
    <name evidence="5" type="primary">SWD3_2</name>
    <name evidence="5" type="ORF">VKT23_007098</name>
</gene>
<feature type="repeat" description="WD" evidence="3">
    <location>
        <begin position="41"/>
        <end position="82"/>
    </location>
</feature>
<feature type="repeat" description="WD" evidence="3">
    <location>
        <begin position="83"/>
        <end position="124"/>
    </location>
</feature>
<keyword evidence="6" id="KW-1185">Reference proteome</keyword>
<dbReference type="PANTHER" id="PTHR22847:SF637">
    <property type="entry name" value="WD REPEAT DOMAIN 5B"/>
    <property type="match status" value="1"/>
</dbReference>
<protein>
    <submittedName>
        <fullName evidence="5">WD domain protein</fullName>
    </submittedName>
</protein>